<keyword evidence="6 8" id="KW-0472">Membrane</keyword>
<dbReference type="Pfam" id="PF00593">
    <property type="entry name" value="TonB_dep_Rec_b-barrel"/>
    <property type="match status" value="1"/>
</dbReference>
<dbReference type="AlphaFoldDB" id="B1KEN1"/>
<sequence precursor="true">MIINPINIKWDGSTFIPNTEHLMSHRTTLSLSLISTALFTALSPQVIAQEIDSQATIEQISIFGERNPLNTVPGSAHQIGQAELDTFKYTDIMRTLSSVPGVYIQEEDGYGLRPNIGMRGTGQNRSEKITIMEDGVLAAPAPYASPAAYYFPTPGRMQSIEILKGSSTVKYGPRTTGGVLNMISRQIPEEELAGQLDIAAGQDGFGKIHAYAGGQGERVGAVVDLYRYQADGFKDINGVGGDTGFEKNDALAKVSIRSAEGAQYEQIVEFKLKYSDEVSNETYMGLTDADFDATPYARYSASQKDVMNTEHKQLQINHIIDFSDNLTLGTTAYYNDFARNWYKADKVDGLKLSKGGVEAASAFDKNPASAPMDVRVKANNRSYISQGIQTELNWYLDNHDLAFGARYHEDEMDRFQWADHYALDANQVMTRTESGLPGSDSNRIDSAEAIALYVQDKIQLGDFNITAGLRYEDVKTNRTDWGKENSGRDGEPKKDIDNSFSATLPSLSVTYQINSDLLVLAGVQKGFAPASPGNADKVEEKSWNYEAGARYNSGEFSSEAIFFYSDYSNMHGECTASKGCDDENIGDQYNGGEVDVKGLELSLGYSFNTQNDISFPVKLAYTYTDAEFANSFDSDFDPWGNVEEGYKLPYIAENMLFASAGVKSDNWELTLAARYTDDIRTKAGEGEIAQENLIEAKTIVDLSGRYFISEAQELYLTAENLFDKKYVTSRVYGSNFVGKPMTVSVGYTYKF</sequence>
<keyword evidence="12" id="KW-0675">Receptor</keyword>
<dbReference type="STRING" id="392500.Swoo_3787"/>
<evidence type="ECO:0000313" key="12">
    <source>
        <dbReference type="EMBL" id="ACA88046.1"/>
    </source>
</evidence>
<evidence type="ECO:0000256" key="7">
    <source>
        <dbReference type="ARBA" id="ARBA00023237"/>
    </source>
</evidence>
<keyword evidence="3 8" id="KW-1134">Transmembrane beta strand</keyword>
<organism evidence="12 13">
    <name type="scientific">Shewanella woodyi (strain ATCC 51908 / MS32)</name>
    <dbReference type="NCBI Taxonomy" id="392500"/>
    <lineage>
        <taxon>Bacteria</taxon>
        <taxon>Pseudomonadati</taxon>
        <taxon>Pseudomonadota</taxon>
        <taxon>Gammaproteobacteria</taxon>
        <taxon>Alteromonadales</taxon>
        <taxon>Shewanellaceae</taxon>
        <taxon>Shewanella</taxon>
    </lineage>
</organism>
<evidence type="ECO:0000256" key="9">
    <source>
        <dbReference type="RuleBase" id="RU003357"/>
    </source>
</evidence>
<dbReference type="Proteomes" id="UP000002168">
    <property type="component" value="Chromosome"/>
</dbReference>
<dbReference type="SUPFAM" id="SSF56935">
    <property type="entry name" value="Porins"/>
    <property type="match status" value="1"/>
</dbReference>
<comment type="similarity">
    <text evidence="8 9">Belongs to the TonB-dependent receptor family.</text>
</comment>
<evidence type="ECO:0000256" key="1">
    <source>
        <dbReference type="ARBA" id="ARBA00004571"/>
    </source>
</evidence>
<evidence type="ECO:0000259" key="11">
    <source>
        <dbReference type="Pfam" id="PF07715"/>
    </source>
</evidence>
<dbReference type="PANTHER" id="PTHR30442">
    <property type="entry name" value="IRON III DICITRATE TRANSPORT PROTEIN FECA"/>
    <property type="match status" value="1"/>
</dbReference>
<evidence type="ECO:0000256" key="8">
    <source>
        <dbReference type="PROSITE-ProRule" id="PRU01360"/>
    </source>
</evidence>
<keyword evidence="4 8" id="KW-0812">Transmembrane</keyword>
<dbReference type="Gene3D" id="2.170.130.10">
    <property type="entry name" value="TonB-dependent receptor, plug domain"/>
    <property type="match status" value="1"/>
</dbReference>
<dbReference type="EMBL" id="CP000961">
    <property type="protein sequence ID" value="ACA88046.1"/>
    <property type="molecule type" value="Genomic_DNA"/>
</dbReference>
<evidence type="ECO:0000256" key="2">
    <source>
        <dbReference type="ARBA" id="ARBA00022448"/>
    </source>
</evidence>
<evidence type="ECO:0000256" key="3">
    <source>
        <dbReference type="ARBA" id="ARBA00022452"/>
    </source>
</evidence>
<reference evidence="12 13" key="1">
    <citation type="submission" date="2008-02" db="EMBL/GenBank/DDBJ databases">
        <title>Complete sequence of Shewanella woodyi ATCC 51908.</title>
        <authorList>
            <consortium name="US DOE Joint Genome Institute"/>
            <person name="Copeland A."/>
            <person name="Lucas S."/>
            <person name="Lapidus A."/>
            <person name="Glavina del Rio T."/>
            <person name="Dalin E."/>
            <person name="Tice H."/>
            <person name="Bruce D."/>
            <person name="Goodwin L."/>
            <person name="Pitluck S."/>
            <person name="Sims D."/>
            <person name="Brettin T."/>
            <person name="Detter J.C."/>
            <person name="Han C."/>
            <person name="Kuske C.R."/>
            <person name="Schmutz J."/>
            <person name="Larimer F."/>
            <person name="Land M."/>
            <person name="Hauser L."/>
            <person name="Kyrpides N."/>
            <person name="Lykidis A."/>
            <person name="Zhao J.-S."/>
            <person name="Richardson P."/>
        </authorList>
    </citation>
    <scope>NUCLEOTIDE SEQUENCE [LARGE SCALE GENOMIC DNA]</scope>
    <source>
        <strain evidence="13">ATCC 51908 / MS32</strain>
    </source>
</reference>
<dbReference type="InterPro" id="IPR012910">
    <property type="entry name" value="Plug_dom"/>
</dbReference>
<dbReference type="InterPro" id="IPR039426">
    <property type="entry name" value="TonB-dep_rcpt-like"/>
</dbReference>
<feature type="domain" description="TonB-dependent receptor plug" evidence="11">
    <location>
        <begin position="69"/>
        <end position="179"/>
    </location>
</feature>
<dbReference type="KEGG" id="swd:Swoo_3787"/>
<proteinExistence type="inferred from homology"/>
<evidence type="ECO:0000256" key="6">
    <source>
        <dbReference type="ARBA" id="ARBA00023136"/>
    </source>
</evidence>
<name>B1KEN1_SHEWM</name>
<keyword evidence="5 9" id="KW-0798">TonB box</keyword>
<comment type="subcellular location">
    <subcellularLocation>
        <location evidence="1 8">Cell outer membrane</location>
        <topology evidence="1 8">Multi-pass membrane protein</topology>
    </subcellularLocation>
</comment>
<keyword evidence="13" id="KW-1185">Reference proteome</keyword>
<dbReference type="GO" id="GO:0033214">
    <property type="term" value="P:siderophore-iron import into cell"/>
    <property type="evidence" value="ECO:0007669"/>
    <property type="project" value="TreeGrafter"/>
</dbReference>
<dbReference type="Gene3D" id="2.40.170.20">
    <property type="entry name" value="TonB-dependent receptor, beta-barrel domain"/>
    <property type="match status" value="1"/>
</dbReference>
<dbReference type="InterPro" id="IPR000531">
    <property type="entry name" value="Beta-barrel_TonB"/>
</dbReference>
<keyword evidence="2 8" id="KW-0813">Transport</keyword>
<gene>
    <name evidence="12" type="ordered locus">Swoo_3787</name>
</gene>
<feature type="domain" description="TonB-dependent receptor-like beta-barrel" evidence="10">
    <location>
        <begin position="289"/>
        <end position="721"/>
    </location>
</feature>
<evidence type="ECO:0000259" key="10">
    <source>
        <dbReference type="Pfam" id="PF00593"/>
    </source>
</evidence>
<dbReference type="InterPro" id="IPR036942">
    <property type="entry name" value="Beta-barrel_TonB_sf"/>
</dbReference>
<dbReference type="HOGENOM" id="CLU_008287_17_0_6"/>
<evidence type="ECO:0000256" key="4">
    <source>
        <dbReference type="ARBA" id="ARBA00022692"/>
    </source>
</evidence>
<protein>
    <submittedName>
        <fullName evidence="12">TonB-dependent receptor</fullName>
    </submittedName>
</protein>
<accession>B1KEN1</accession>
<keyword evidence="7 8" id="KW-0998">Cell outer membrane</keyword>
<dbReference type="eggNOG" id="COG4772">
    <property type="taxonomic scope" value="Bacteria"/>
</dbReference>
<dbReference type="InterPro" id="IPR037066">
    <property type="entry name" value="Plug_dom_sf"/>
</dbReference>
<dbReference type="PROSITE" id="PS52016">
    <property type="entry name" value="TONB_DEPENDENT_REC_3"/>
    <property type="match status" value="1"/>
</dbReference>
<dbReference type="GO" id="GO:0009279">
    <property type="term" value="C:cell outer membrane"/>
    <property type="evidence" value="ECO:0007669"/>
    <property type="project" value="UniProtKB-SubCell"/>
</dbReference>
<evidence type="ECO:0000313" key="13">
    <source>
        <dbReference type="Proteomes" id="UP000002168"/>
    </source>
</evidence>
<dbReference type="Pfam" id="PF07715">
    <property type="entry name" value="Plug"/>
    <property type="match status" value="1"/>
</dbReference>
<dbReference type="PANTHER" id="PTHR30442:SF0">
    <property type="entry name" value="FE(3+) DICITRATE TRANSPORT PROTEIN FECA"/>
    <property type="match status" value="1"/>
</dbReference>
<evidence type="ECO:0000256" key="5">
    <source>
        <dbReference type="ARBA" id="ARBA00023077"/>
    </source>
</evidence>